<comment type="function">
    <text evidence="6">Plays an essential role in the assembly of succinate dehydrogenase (SDH), an enzyme complex (also referred to as respiratory complex II) that is a component of both the tricarboxylic acid (TCA) cycle and the mitochondrial electron transport chain, and which couples the oxidation of succinate to fumarate with the reduction of ubiquinone (coenzyme Q) to ubiquinol. Promotes maturation of the iron-sulfur protein subunit of the SDH catalytic dimer, protecting it from the deleterious effects of oxidants. May act together with SDHAF1.</text>
</comment>
<evidence type="ECO:0000256" key="7">
    <source>
        <dbReference type="SAM" id="MobiDB-lite"/>
    </source>
</evidence>
<feature type="compositionally biased region" description="Acidic residues" evidence="7">
    <location>
        <begin position="97"/>
        <end position="106"/>
    </location>
</feature>
<evidence type="ECO:0000256" key="3">
    <source>
        <dbReference type="ARBA" id="ARBA00022946"/>
    </source>
</evidence>
<proteinExistence type="inferred from homology"/>
<keyword evidence="5 6" id="KW-0143">Chaperone</keyword>
<keyword evidence="4 6" id="KW-0496">Mitochondrion</keyword>
<dbReference type="Proteomes" id="UP001472866">
    <property type="component" value="Chromosome 13"/>
</dbReference>
<dbReference type="GO" id="GO:0006105">
    <property type="term" value="P:succinate metabolic process"/>
    <property type="evidence" value="ECO:0007669"/>
    <property type="project" value="TreeGrafter"/>
</dbReference>
<accession>A0AAX4PJ32</accession>
<comment type="subcellular location">
    <subcellularLocation>
        <location evidence="1 6">Mitochondrion matrix</location>
    </subcellularLocation>
</comment>
<feature type="compositionally biased region" description="Low complexity" evidence="7">
    <location>
        <begin position="86"/>
        <end position="96"/>
    </location>
</feature>
<organism evidence="8 9">
    <name type="scientific">Chloropicon roscoffensis</name>
    <dbReference type="NCBI Taxonomy" id="1461544"/>
    <lineage>
        <taxon>Eukaryota</taxon>
        <taxon>Viridiplantae</taxon>
        <taxon>Chlorophyta</taxon>
        <taxon>Chloropicophyceae</taxon>
        <taxon>Chloropicales</taxon>
        <taxon>Chloropicaceae</taxon>
        <taxon>Chloropicon</taxon>
    </lineage>
</organism>
<name>A0AAX4PJ32_9CHLO</name>
<dbReference type="AlphaFoldDB" id="A0AAX4PJ32"/>
<reference evidence="8 9" key="1">
    <citation type="submission" date="2024-03" db="EMBL/GenBank/DDBJ databases">
        <title>Complete genome sequence of the green alga Chloropicon roscoffensis RCC1871.</title>
        <authorList>
            <person name="Lemieux C."/>
            <person name="Pombert J.-F."/>
            <person name="Otis C."/>
            <person name="Turmel M."/>
        </authorList>
    </citation>
    <scope>NUCLEOTIDE SEQUENCE [LARGE SCALE GENOMIC DNA]</scope>
    <source>
        <strain evidence="8 9">RCC1871</strain>
    </source>
</reference>
<evidence type="ECO:0000256" key="4">
    <source>
        <dbReference type="ARBA" id="ARBA00023128"/>
    </source>
</evidence>
<feature type="region of interest" description="Disordered" evidence="7">
    <location>
        <begin position="69"/>
        <end position="125"/>
    </location>
</feature>
<evidence type="ECO:0000256" key="6">
    <source>
        <dbReference type="RuleBase" id="RU368039"/>
    </source>
</evidence>
<dbReference type="GO" id="GO:0034553">
    <property type="term" value="P:mitochondrial respiratory chain complex II assembly"/>
    <property type="evidence" value="ECO:0007669"/>
    <property type="project" value="UniProtKB-UniRule"/>
</dbReference>
<evidence type="ECO:0000256" key="5">
    <source>
        <dbReference type="ARBA" id="ARBA00023186"/>
    </source>
</evidence>
<dbReference type="PANTHER" id="PTHR13137:SF6">
    <property type="entry name" value="SUCCINATE DEHYDROGENASE ASSEMBLY FACTOR 3, MITOCHONDRIAL"/>
    <property type="match status" value="1"/>
</dbReference>
<evidence type="ECO:0000256" key="2">
    <source>
        <dbReference type="ARBA" id="ARBA00006020"/>
    </source>
</evidence>
<dbReference type="GO" id="GO:0005759">
    <property type="term" value="C:mitochondrial matrix"/>
    <property type="evidence" value="ECO:0007669"/>
    <property type="project" value="UniProtKB-SubCell"/>
</dbReference>
<keyword evidence="3" id="KW-0809">Transit peptide</keyword>
<dbReference type="PANTHER" id="PTHR13137">
    <property type="entry name" value="DC11 ACN9 HOMOLOG"/>
    <property type="match status" value="1"/>
</dbReference>
<gene>
    <name evidence="8" type="ORF">HKI87_13g72810</name>
</gene>
<comment type="similarity">
    <text evidence="2 6">Belongs to the complex I LYR family. SDHAF3 subfamily.</text>
</comment>
<dbReference type="EMBL" id="CP151513">
    <property type="protein sequence ID" value="WZN65719.1"/>
    <property type="molecule type" value="Genomic_DNA"/>
</dbReference>
<evidence type="ECO:0000313" key="8">
    <source>
        <dbReference type="EMBL" id="WZN65719.1"/>
    </source>
</evidence>
<dbReference type="Pfam" id="PF13233">
    <property type="entry name" value="Complex1_LYR_2"/>
    <property type="match status" value="1"/>
</dbReference>
<evidence type="ECO:0000256" key="1">
    <source>
        <dbReference type="ARBA" id="ARBA00004305"/>
    </source>
</evidence>
<sequence length="125" mass="14284">MGGKESLLRLYGRILRLHRAKLPLPLRDMGDQYVREEFRQMWNLKDADLKRHYPEFTSQWQNYARTLSLSEEGGRPAGEGAEEDALGSLGSSTSGDLSEESLEGLSDEQREQLKRLKDEIDGLMK</sequence>
<dbReference type="CDD" id="cd20270">
    <property type="entry name" value="Complex1_LYR_SDHAF3_LYRM10"/>
    <property type="match status" value="1"/>
</dbReference>
<comment type="subunit">
    <text evidence="6">Interacts with the iron-sulfur protein subunit within the SDH catalytic dimer.</text>
</comment>
<protein>
    <recommendedName>
        <fullName evidence="6">Succinate dehydrogenase assembly factor 3</fullName>
        <shortName evidence="6">SDH assembly factor 3</shortName>
        <shortName evidence="6">SDHAF3</shortName>
    </recommendedName>
</protein>
<dbReference type="GO" id="GO:0005758">
    <property type="term" value="C:mitochondrial intermembrane space"/>
    <property type="evidence" value="ECO:0007669"/>
    <property type="project" value="TreeGrafter"/>
</dbReference>
<dbReference type="InterPro" id="IPR008381">
    <property type="entry name" value="SDHAF3/Sdh7"/>
</dbReference>
<feature type="compositionally biased region" description="Basic and acidic residues" evidence="7">
    <location>
        <begin position="107"/>
        <end position="125"/>
    </location>
</feature>
<keyword evidence="9" id="KW-1185">Reference proteome</keyword>
<evidence type="ECO:0000313" key="9">
    <source>
        <dbReference type="Proteomes" id="UP001472866"/>
    </source>
</evidence>